<feature type="compositionally biased region" description="Basic residues" evidence="1">
    <location>
        <begin position="194"/>
        <end position="205"/>
    </location>
</feature>
<dbReference type="SUPFAM" id="SSF57667">
    <property type="entry name" value="beta-beta-alpha zinc fingers"/>
    <property type="match status" value="1"/>
</dbReference>
<reference evidence="3 4" key="1">
    <citation type="submission" date="2019-09" db="EMBL/GenBank/DDBJ databases">
        <title>A chromosome-level genome assembly of the Chinese tupelo Nyssa sinensis.</title>
        <authorList>
            <person name="Yang X."/>
            <person name="Kang M."/>
            <person name="Yang Y."/>
            <person name="Xiong H."/>
            <person name="Wang M."/>
            <person name="Zhang Z."/>
            <person name="Wang Z."/>
            <person name="Wu H."/>
            <person name="Ma T."/>
            <person name="Liu J."/>
            <person name="Xi Z."/>
        </authorList>
    </citation>
    <scope>NUCLEOTIDE SEQUENCE [LARGE SCALE GENOMIC DNA]</scope>
    <source>
        <strain evidence="3">J267</strain>
        <tissue evidence="3">Leaf</tissue>
    </source>
</reference>
<protein>
    <recommendedName>
        <fullName evidence="2">C2H2-type domain-containing protein</fullName>
    </recommendedName>
</protein>
<accession>A0A5J5BVR1</accession>
<dbReference type="PANTHER" id="PTHR47487">
    <property type="entry name" value="OS06G0651300 PROTEIN-RELATED"/>
    <property type="match status" value="1"/>
</dbReference>
<dbReference type="SMART" id="SM00451">
    <property type="entry name" value="ZnF_U1"/>
    <property type="match status" value="2"/>
</dbReference>
<evidence type="ECO:0000256" key="1">
    <source>
        <dbReference type="SAM" id="MobiDB-lite"/>
    </source>
</evidence>
<dbReference type="Gene3D" id="3.30.160.60">
    <property type="entry name" value="Classic Zinc Finger"/>
    <property type="match status" value="2"/>
</dbReference>
<dbReference type="PROSITE" id="PS00028">
    <property type="entry name" value="ZINC_FINGER_C2H2_1"/>
    <property type="match status" value="1"/>
</dbReference>
<dbReference type="InterPro" id="IPR036236">
    <property type="entry name" value="Znf_C2H2_sf"/>
</dbReference>
<keyword evidence="4" id="KW-1185">Reference proteome</keyword>
<dbReference type="InterPro" id="IPR003604">
    <property type="entry name" value="Matrin/U1-like-C_Znf_C2H2"/>
</dbReference>
<name>A0A5J5BVR1_9ASTE</name>
<feature type="compositionally biased region" description="Polar residues" evidence="1">
    <location>
        <begin position="175"/>
        <end position="188"/>
    </location>
</feature>
<evidence type="ECO:0000313" key="4">
    <source>
        <dbReference type="Proteomes" id="UP000325577"/>
    </source>
</evidence>
<feature type="domain" description="C2H2-type" evidence="2">
    <location>
        <begin position="138"/>
        <end position="160"/>
    </location>
</feature>
<dbReference type="Proteomes" id="UP000325577">
    <property type="component" value="Linkage Group LG10"/>
</dbReference>
<dbReference type="OrthoDB" id="434647at2759"/>
<dbReference type="PANTHER" id="PTHR47487:SF16">
    <property type="entry name" value="C2H2-TYPE DOMAIN-CONTAINING PROTEIN"/>
    <property type="match status" value="1"/>
</dbReference>
<dbReference type="EMBL" id="CM018033">
    <property type="protein sequence ID" value="KAA8545672.1"/>
    <property type="molecule type" value="Genomic_DNA"/>
</dbReference>
<organism evidence="3 4">
    <name type="scientific">Nyssa sinensis</name>
    <dbReference type="NCBI Taxonomy" id="561372"/>
    <lineage>
        <taxon>Eukaryota</taxon>
        <taxon>Viridiplantae</taxon>
        <taxon>Streptophyta</taxon>
        <taxon>Embryophyta</taxon>
        <taxon>Tracheophyta</taxon>
        <taxon>Spermatophyta</taxon>
        <taxon>Magnoliopsida</taxon>
        <taxon>eudicotyledons</taxon>
        <taxon>Gunneridae</taxon>
        <taxon>Pentapetalae</taxon>
        <taxon>asterids</taxon>
        <taxon>Cornales</taxon>
        <taxon>Nyssaceae</taxon>
        <taxon>Nyssa</taxon>
    </lineage>
</organism>
<gene>
    <name evidence="3" type="ORF">F0562_020877</name>
</gene>
<sequence length="280" mass="31308">MADRFVKENGYEALEKFIAIKGAKPINDVEEIKAVTNTEKKEVATAIQVDCRDNIAVEKELNCKEPNVAQKHMKGVEMAEKKAATMANRVKCAEPNLEQAEKRTVEDVQIKEMTAAADRENKLPEITISKEVQKEWTCAACQMTMLSEANLNSHLQGRKHKAKCEGLKGGKQTDKNTSSSYSMTNESDQTNREPKKRARRRRKKSGTTTQEEKVQVGGTGDQCKQKNVMNIDAETKSTFWCGICNVMCPDEIHMASHLSGWNQSLIQEMFGFGGCAPSWV</sequence>
<dbReference type="Pfam" id="PF12874">
    <property type="entry name" value="zf-met"/>
    <property type="match status" value="2"/>
</dbReference>
<evidence type="ECO:0000313" key="3">
    <source>
        <dbReference type="EMBL" id="KAA8545672.1"/>
    </source>
</evidence>
<dbReference type="AlphaFoldDB" id="A0A5J5BVR1"/>
<feature type="region of interest" description="Disordered" evidence="1">
    <location>
        <begin position="162"/>
        <end position="221"/>
    </location>
</feature>
<dbReference type="GO" id="GO:0003676">
    <property type="term" value="F:nucleic acid binding"/>
    <property type="evidence" value="ECO:0007669"/>
    <property type="project" value="InterPro"/>
</dbReference>
<dbReference type="InterPro" id="IPR013087">
    <property type="entry name" value="Znf_C2H2_type"/>
</dbReference>
<evidence type="ECO:0000259" key="2">
    <source>
        <dbReference type="PROSITE" id="PS00028"/>
    </source>
</evidence>
<proteinExistence type="predicted"/>
<feature type="compositionally biased region" description="Basic and acidic residues" evidence="1">
    <location>
        <begin position="163"/>
        <end position="174"/>
    </location>
</feature>
<dbReference type="GO" id="GO:0008270">
    <property type="term" value="F:zinc ion binding"/>
    <property type="evidence" value="ECO:0007669"/>
    <property type="project" value="InterPro"/>
</dbReference>